<evidence type="ECO:0000313" key="2">
    <source>
        <dbReference type="EMBL" id="KAK7488503.1"/>
    </source>
</evidence>
<feature type="non-terminal residue" evidence="2">
    <location>
        <position position="1"/>
    </location>
</feature>
<reference evidence="2 3" key="1">
    <citation type="journal article" date="2023" name="Sci. Data">
        <title>Genome assembly of the Korean intertidal mud-creeper Batillaria attramentaria.</title>
        <authorList>
            <person name="Patra A.K."/>
            <person name="Ho P.T."/>
            <person name="Jun S."/>
            <person name="Lee S.J."/>
            <person name="Kim Y."/>
            <person name="Won Y.J."/>
        </authorList>
    </citation>
    <scope>NUCLEOTIDE SEQUENCE [LARGE SCALE GENOMIC DNA]</scope>
    <source>
        <strain evidence="2">Wonlab-2016</strain>
    </source>
</reference>
<organism evidence="2 3">
    <name type="scientific">Batillaria attramentaria</name>
    <dbReference type="NCBI Taxonomy" id="370345"/>
    <lineage>
        <taxon>Eukaryota</taxon>
        <taxon>Metazoa</taxon>
        <taxon>Spiralia</taxon>
        <taxon>Lophotrochozoa</taxon>
        <taxon>Mollusca</taxon>
        <taxon>Gastropoda</taxon>
        <taxon>Caenogastropoda</taxon>
        <taxon>Sorbeoconcha</taxon>
        <taxon>Cerithioidea</taxon>
        <taxon>Batillariidae</taxon>
        <taxon>Batillaria</taxon>
    </lineage>
</organism>
<evidence type="ECO:0000313" key="3">
    <source>
        <dbReference type="Proteomes" id="UP001519460"/>
    </source>
</evidence>
<keyword evidence="3" id="KW-1185">Reference proteome</keyword>
<comment type="caution">
    <text evidence="2">The sequence shown here is derived from an EMBL/GenBank/DDBJ whole genome shotgun (WGS) entry which is preliminary data.</text>
</comment>
<sequence>CLPSNCLHVPAARGLTPDGVSPHNTDPDWPHLEPPGSVCSRTKGPSCHRQFLCPLPQPAKRLFVFFCRHGERREWERLDARAGKNLHVRT</sequence>
<accession>A0ABD0KNL7</accession>
<gene>
    <name evidence="2" type="ORF">BaRGS_00020288</name>
</gene>
<proteinExistence type="predicted"/>
<evidence type="ECO:0000256" key="1">
    <source>
        <dbReference type="SAM" id="MobiDB-lite"/>
    </source>
</evidence>
<name>A0ABD0KNL7_9CAEN</name>
<protein>
    <submittedName>
        <fullName evidence="2">Uncharacterized protein</fullName>
    </submittedName>
</protein>
<dbReference type="Proteomes" id="UP001519460">
    <property type="component" value="Unassembled WGS sequence"/>
</dbReference>
<dbReference type="EMBL" id="JACVVK020000150">
    <property type="protein sequence ID" value="KAK7488503.1"/>
    <property type="molecule type" value="Genomic_DNA"/>
</dbReference>
<feature type="non-terminal residue" evidence="2">
    <location>
        <position position="90"/>
    </location>
</feature>
<feature type="region of interest" description="Disordered" evidence="1">
    <location>
        <begin position="13"/>
        <end position="32"/>
    </location>
</feature>
<dbReference type="AlphaFoldDB" id="A0ABD0KNL7"/>